<reference evidence="2" key="1">
    <citation type="submission" date="2014-05" db="EMBL/GenBank/DDBJ databases">
        <title>The transcriptome of the halophilic microalga Tetraselmis sp. GSL018 isolated from the Great Salt Lake, Utah.</title>
        <authorList>
            <person name="Jinkerson R.E."/>
            <person name="D'Adamo S."/>
            <person name="Posewitz M.C."/>
        </authorList>
    </citation>
    <scope>NUCLEOTIDE SEQUENCE</scope>
    <source>
        <strain evidence="2">GSL018</strain>
    </source>
</reference>
<dbReference type="PANTHER" id="PTHR38150">
    <property type="entry name" value="EF-HAND DOMAIN-CONTAINING PROTEIN"/>
    <property type="match status" value="1"/>
</dbReference>
<evidence type="ECO:0000256" key="1">
    <source>
        <dbReference type="SAM" id="SignalP"/>
    </source>
</evidence>
<evidence type="ECO:0008006" key="3">
    <source>
        <dbReference type="Google" id="ProtNLM"/>
    </source>
</evidence>
<evidence type="ECO:0000313" key="2">
    <source>
        <dbReference type="EMBL" id="JAC59677.1"/>
    </source>
</evidence>
<accession>A0A061QGX4</accession>
<keyword evidence="1" id="KW-0732">Signal</keyword>
<protein>
    <recommendedName>
        <fullName evidence="3">Peptidylprolyl isomerase</fullName>
    </recommendedName>
</protein>
<feature type="chain" id="PRO_5001605218" description="Peptidylprolyl isomerase" evidence="1">
    <location>
        <begin position="24"/>
        <end position="916"/>
    </location>
</feature>
<feature type="signal peptide" evidence="1">
    <location>
        <begin position="1"/>
        <end position="23"/>
    </location>
</feature>
<gene>
    <name evidence="2" type="ORF">TSPGSL018_30853</name>
</gene>
<name>A0A061QGX4_9CHLO</name>
<proteinExistence type="predicted"/>
<dbReference type="EMBL" id="GBEZ01027660">
    <property type="protein sequence ID" value="JAC59677.1"/>
    <property type="molecule type" value="Transcribed_RNA"/>
</dbReference>
<dbReference type="AlphaFoldDB" id="A0A061QGX4"/>
<organism evidence="2">
    <name type="scientific">Tetraselmis sp. GSL018</name>
    <dbReference type="NCBI Taxonomy" id="582737"/>
    <lineage>
        <taxon>Eukaryota</taxon>
        <taxon>Viridiplantae</taxon>
        <taxon>Chlorophyta</taxon>
        <taxon>core chlorophytes</taxon>
        <taxon>Chlorodendrophyceae</taxon>
        <taxon>Chlorodendrales</taxon>
        <taxon>Chlorodendraceae</taxon>
        <taxon>Tetraselmis</taxon>
    </lineage>
</organism>
<dbReference type="PANTHER" id="PTHR38150:SF1">
    <property type="entry name" value="PFU DOMAIN-CONTAINING PROTEIN"/>
    <property type="match status" value="1"/>
</dbReference>
<sequence>MVPGRPTLIAIITVLLATGSVVSVEDGRQVLFSIPFEKSVAGGAVPVPDFQLKEGDRISDAVSSYALAQGLSSQEESRLLNVVKEEAMALRLVPVKTLYLDILDEKVPVPIFEGDDIRHRIIQAASSRGVTEAKHVEELLETALVTLKRERVVPVLTLNVTVPPDEVVKFHLFEGESEQSAVDAFSVKYGLSAGQSKSLSEQVHARSIIAGLLPLLEVGVPWENDSLPTGKVLKLFQGDTIAGAVKRFAEQHGLSSDKKSELARHVNQRAMQSGVIPYAYVAVEIPATDSLPRRNESLAVRALENATEAVARFSEAHGLSQDDAHAILASVVRQGTDARVLPALEFPVFMASPSGDGAPQEQLFRLFQGDDLAGTVARFADEHALGSEHRPVLLQHATRLAHGARLMPLGVITVNVTSPAGELIPVELPVYKGDNVSGAMEAKARSMGFPDELVDSLRDAAVAEGRRNRLEPAMVFNVTVGAETHWIPTYVGDNVTAVAEEFAHAQGLSEAETEELLSSLSLLAMQRRLLPMLTVPVSITLQDTGNTTKYALEIFHGDNIEGSVDKFLEPLDLEAGERARARESLLAAATNAAHEKGILPIMKVDVEFGGSKETIGVFKGDTPEEAVARFVKRRGVPEDWSDDQAAQLAGAVSSRAVDMRMLPVMQLELQAGDRKVPLHLFKGDNISQRMDELGRELRLSPEDRAALETDVVSRAQARRLVPMMTIPVKLDGENEDQFHLFQGDSVKEAVADWAKARGLSEDDVAVLEQAATARATRERILPAMRVEIRIGGVPQELLLYSGDNITEAVQAFVERHGLTASDHEALGSHVSQRAVSERLLPEHVIPIEVQTDGDAPASTSDLLIFKGDEIEDKATRFLQDNKLSVDKEKFVRSVEKLIEHRRSGFGEVSGSSAQQL</sequence>